<name>A0A7R9MG40_9ACAR</name>
<dbReference type="InterPro" id="IPR051368">
    <property type="entry name" value="SerProtInhib-TIL_Domain"/>
</dbReference>
<dbReference type="EMBL" id="OC932460">
    <property type="protein sequence ID" value="CAD7659534.1"/>
    <property type="molecule type" value="Genomic_DNA"/>
</dbReference>
<evidence type="ECO:0000313" key="4">
    <source>
        <dbReference type="EMBL" id="CAD7659534.1"/>
    </source>
</evidence>
<dbReference type="InterPro" id="IPR002919">
    <property type="entry name" value="TIL_dom"/>
</dbReference>
<dbReference type="OrthoDB" id="6508002at2759"/>
<keyword evidence="2" id="KW-1015">Disulfide bond</keyword>
<dbReference type="InterPro" id="IPR036084">
    <property type="entry name" value="Ser_inhib-like_sf"/>
</dbReference>
<dbReference type="CDD" id="cd19941">
    <property type="entry name" value="TIL"/>
    <property type="match status" value="1"/>
</dbReference>
<reference evidence="4" key="1">
    <citation type="submission" date="2020-11" db="EMBL/GenBank/DDBJ databases">
        <authorList>
            <person name="Tran Van P."/>
        </authorList>
    </citation>
    <scope>NUCLEOTIDE SEQUENCE</scope>
</reference>
<keyword evidence="1" id="KW-0646">Protease inhibitor</keyword>
<keyword evidence="5" id="KW-1185">Reference proteome</keyword>
<organism evidence="4">
    <name type="scientific">Oppiella nova</name>
    <dbReference type="NCBI Taxonomy" id="334625"/>
    <lineage>
        <taxon>Eukaryota</taxon>
        <taxon>Metazoa</taxon>
        <taxon>Ecdysozoa</taxon>
        <taxon>Arthropoda</taxon>
        <taxon>Chelicerata</taxon>
        <taxon>Arachnida</taxon>
        <taxon>Acari</taxon>
        <taxon>Acariformes</taxon>
        <taxon>Sarcoptiformes</taxon>
        <taxon>Oribatida</taxon>
        <taxon>Brachypylina</taxon>
        <taxon>Oppioidea</taxon>
        <taxon>Oppiidae</taxon>
        <taxon>Oppiella</taxon>
    </lineage>
</organism>
<dbReference type="SUPFAM" id="SSF57567">
    <property type="entry name" value="Serine protease inhibitors"/>
    <property type="match status" value="1"/>
</dbReference>
<dbReference type="PANTHER" id="PTHR23259">
    <property type="entry name" value="RIDDLE"/>
    <property type="match status" value="1"/>
</dbReference>
<proteinExistence type="predicted"/>
<gene>
    <name evidence="4" type="ORF">ONB1V03_LOCUS16129</name>
</gene>
<dbReference type="AlphaFoldDB" id="A0A7R9MG40"/>
<protein>
    <recommendedName>
        <fullName evidence="3">TIL domain-containing protein</fullName>
    </recommendedName>
</protein>
<dbReference type="GO" id="GO:0030414">
    <property type="term" value="F:peptidase inhibitor activity"/>
    <property type="evidence" value="ECO:0007669"/>
    <property type="project" value="UniProtKB-KW"/>
</dbReference>
<dbReference type="Proteomes" id="UP000728032">
    <property type="component" value="Unassembled WGS sequence"/>
</dbReference>
<feature type="domain" description="TIL" evidence="3">
    <location>
        <begin position="43"/>
        <end position="95"/>
    </location>
</feature>
<evidence type="ECO:0000256" key="1">
    <source>
        <dbReference type="ARBA" id="ARBA00022690"/>
    </source>
</evidence>
<evidence type="ECO:0000256" key="2">
    <source>
        <dbReference type="ARBA" id="ARBA00023157"/>
    </source>
</evidence>
<sequence length="97" mass="10726">MAISGRPTIFMAREDILSKMKLLEDNPLKGGRLAALTGESCKKANEEHTKCGSCEKSCADRDKEMMCASVCREGCFCKKGYVRDANKDCIEPDKCPK</sequence>
<dbReference type="EMBL" id="CAJPVJ010017635">
    <property type="protein sequence ID" value="CAG2176696.1"/>
    <property type="molecule type" value="Genomic_DNA"/>
</dbReference>
<dbReference type="PANTHER" id="PTHR23259:SF70">
    <property type="entry name" value="ACCESSORY GLAND PROTEIN ACP62F-RELATED"/>
    <property type="match status" value="1"/>
</dbReference>
<dbReference type="Pfam" id="PF01826">
    <property type="entry name" value="TIL"/>
    <property type="match status" value="1"/>
</dbReference>
<accession>A0A7R9MG40</accession>
<dbReference type="Gene3D" id="2.10.25.10">
    <property type="entry name" value="Laminin"/>
    <property type="match status" value="1"/>
</dbReference>
<evidence type="ECO:0000259" key="3">
    <source>
        <dbReference type="Pfam" id="PF01826"/>
    </source>
</evidence>
<evidence type="ECO:0000313" key="5">
    <source>
        <dbReference type="Proteomes" id="UP000728032"/>
    </source>
</evidence>